<evidence type="ECO:0000313" key="2">
    <source>
        <dbReference type="Proteomes" id="UP000216475"/>
    </source>
</evidence>
<proteinExistence type="predicted"/>
<accession>A0A268HAC1</accession>
<gene>
    <name evidence="1" type="ORF">CHI12_14485</name>
</gene>
<dbReference type="AlphaFoldDB" id="A0A268HAC1"/>
<dbReference type="EMBL" id="NPBH01000066">
    <property type="protein sequence ID" value="PAE06809.1"/>
    <property type="molecule type" value="Genomic_DNA"/>
</dbReference>
<name>A0A268HAC1_9BACI</name>
<protein>
    <recommendedName>
        <fullName evidence="3">DUF3977 domain-containing protein</fullName>
    </recommendedName>
</protein>
<dbReference type="Proteomes" id="UP000216475">
    <property type="component" value="Unassembled WGS sequence"/>
</dbReference>
<dbReference type="RefSeq" id="WP_095272013.1">
    <property type="nucleotide sequence ID" value="NZ_JBIVTN010000004.1"/>
</dbReference>
<sequence>MKYIEIGLGNRWLIRTEFENEDRTEYEKKGIDFPIYLHSFYFRIWINRSVFILDTKDGWKKQRKARKAFKFIIGIVSK</sequence>
<evidence type="ECO:0000313" key="1">
    <source>
        <dbReference type="EMBL" id="PAE06809.1"/>
    </source>
</evidence>
<reference evidence="1 2" key="1">
    <citation type="submission" date="2017-07" db="EMBL/GenBank/DDBJ databases">
        <title>Isolation and whole genome analysis of endospore-forming bacteria from heroin.</title>
        <authorList>
            <person name="Kalinowski J."/>
            <person name="Ahrens B."/>
            <person name="Al-Dilaimi A."/>
            <person name="Winkler A."/>
            <person name="Wibberg D."/>
            <person name="Schleenbecker U."/>
            <person name="Ruckert C."/>
            <person name="Wolfel R."/>
            <person name="Grass G."/>
        </authorList>
    </citation>
    <scope>NUCLEOTIDE SEQUENCE [LARGE SCALE GENOMIC DNA]</scope>
    <source>
        <strain evidence="1 2">7509</strain>
    </source>
</reference>
<evidence type="ECO:0008006" key="3">
    <source>
        <dbReference type="Google" id="ProtNLM"/>
    </source>
</evidence>
<comment type="caution">
    <text evidence="1">The sequence shown here is derived from an EMBL/GenBank/DDBJ whole genome shotgun (WGS) entry which is preliminary data.</text>
</comment>
<dbReference type="Pfam" id="PF13122">
    <property type="entry name" value="DUF3977"/>
    <property type="match status" value="1"/>
</dbReference>
<organism evidence="1 2">
    <name type="scientific">Terribacillus saccharophilus</name>
    <dbReference type="NCBI Taxonomy" id="361277"/>
    <lineage>
        <taxon>Bacteria</taxon>
        <taxon>Bacillati</taxon>
        <taxon>Bacillota</taxon>
        <taxon>Bacilli</taxon>
        <taxon>Bacillales</taxon>
        <taxon>Bacillaceae</taxon>
        <taxon>Terribacillus</taxon>
    </lineage>
</organism>
<dbReference type="InterPro" id="IPR025009">
    <property type="entry name" value="DUF3977"/>
</dbReference>